<protein>
    <submittedName>
        <fullName evidence="1">Winged helix-turn-helix domain-containing protein</fullName>
    </submittedName>
</protein>
<dbReference type="RefSeq" id="WP_265721047.1">
    <property type="nucleotide sequence ID" value="NZ_JAPIVK010000008.1"/>
</dbReference>
<dbReference type="Pfam" id="PF06224">
    <property type="entry name" value="AlkZ-like"/>
    <property type="match status" value="1"/>
</dbReference>
<accession>A0ABW5E6K8</accession>
<evidence type="ECO:0000313" key="2">
    <source>
        <dbReference type="Proteomes" id="UP001597425"/>
    </source>
</evidence>
<evidence type="ECO:0000313" key="1">
    <source>
        <dbReference type="EMBL" id="MFD2309101.1"/>
    </source>
</evidence>
<keyword evidence="2" id="KW-1185">Reference proteome</keyword>
<gene>
    <name evidence="1" type="ORF">ACFSKX_01610</name>
</gene>
<proteinExistence type="predicted"/>
<organism evidence="1 2">
    <name type="scientific">Microbulbifer halophilus</name>
    <dbReference type="NCBI Taxonomy" id="453963"/>
    <lineage>
        <taxon>Bacteria</taxon>
        <taxon>Pseudomonadati</taxon>
        <taxon>Pseudomonadota</taxon>
        <taxon>Gammaproteobacteria</taxon>
        <taxon>Cellvibrionales</taxon>
        <taxon>Microbulbiferaceae</taxon>
        <taxon>Microbulbifer</taxon>
    </lineage>
</organism>
<dbReference type="PANTHER" id="PTHR30528">
    <property type="entry name" value="CYTOPLASMIC PROTEIN"/>
    <property type="match status" value="1"/>
</dbReference>
<dbReference type="InterPro" id="IPR009351">
    <property type="entry name" value="AlkZ-like"/>
</dbReference>
<comment type="caution">
    <text evidence="1">The sequence shown here is derived from an EMBL/GenBank/DDBJ whole genome shotgun (WGS) entry which is preliminary data.</text>
</comment>
<name>A0ABW5E6K8_9GAMM</name>
<dbReference type="EMBL" id="JBHUJD010000001">
    <property type="protein sequence ID" value="MFD2309101.1"/>
    <property type="molecule type" value="Genomic_DNA"/>
</dbReference>
<reference evidence="2" key="1">
    <citation type="journal article" date="2019" name="Int. J. Syst. Evol. Microbiol.">
        <title>The Global Catalogue of Microorganisms (GCM) 10K type strain sequencing project: providing services to taxonomists for standard genome sequencing and annotation.</title>
        <authorList>
            <consortium name="The Broad Institute Genomics Platform"/>
            <consortium name="The Broad Institute Genome Sequencing Center for Infectious Disease"/>
            <person name="Wu L."/>
            <person name="Ma J."/>
        </authorList>
    </citation>
    <scope>NUCLEOTIDE SEQUENCE [LARGE SCALE GENOMIC DNA]</scope>
    <source>
        <strain evidence="2">KCTC 12848</strain>
    </source>
</reference>
<sequence>MLSESDIRALAIQRQQLHTPWSGDLPSLIRHLGALQLDAIQRIARAHHHQLYNRLPGYREKQLKQAERNREIFEYWSHAAAYLPMAHYRYARVRMNRIRDGQKHWFEKNARLCRYVLDRVRVEGALKASDFVRAKGGWWDWSDEKKALEQLFHEGELMVSHREGFQKVFDLPERLLPSRIRTDAASDLDYGRHLVRSFLRCQGAGRIEEIAYLRKHDRPMIGKAVEAMLKSGELLPLGRELFLAEDEVAEPAKPPRRVRLLSPFDPLLLQRKRLKRLFDFDYQLECYLPAHRRRYGYFGLPILYGERFAGVVDLKADRESGILRIEALHWSRRPGPGLQASFERALRQFARFHGLVSEAEVAAV</sequence>
<dbReference type="PANTHER" id="PTHR30528:SF0">
    <property type="entry name" value="CYTOPLASMIC PROTEIN"/>
    <property type="match status" value="1"/>
</dbReference>
<dbReference type="Proteomes" id="UP001597425">
    <property type="component" value="Unassembled WGS sequence"/>
</dbReference>